<dbReference type="EC" id="2.3.1.181" evidence="4"/>
<dbReference type="HOGENOM" id="CLU_035168_2_0_2"/>
<evidence type="ECO:0000256" key="8">
    <source>
        <dbReference type="PIRSR" id="PIRSR016262-3"/>
    </source>
</evidence>
<comment type="catalytic activity">
    <reaction evidence="4 5">
        <text>octanoyl-[ACP] + L-lysyl-[protein] = N(6)-octanoyl-L-lysyl-[protein] + holo-[ACP] + H(+)</text>
        <dbReference type="Rhea" id="RHEA:17665"/>
        <dbReference type="Rhea" id="RHEA-COMP:9636"/>
        <dbReference type="Rhea" id="RHEA-COMP:9685"/>
        <dbReference type="Rhea" id="RHEA-COMP:9752"/>
        <dbReference type="Rhea" id="RHEA-COMP:9928"/>
        <dbReference type="ChEBI" id="CHEBI:15378"/>
        <dbReference type="ChEBI" id="CHEBI:29969"/>
        <dbReference type="ChEBI" id="CHEBI:64479"/>
        <dbReference type="ChEBI" id="CHEBI:78463"/>
        <dbReference type="ChEBI" id="CHEBI:78809"/>
        <dbReference type="EC" id="2.3.1.181"/>
    </reaction>
</comment>
<keyword evidence="10" id="KW-0436">Ligase</keyword>
<dbReference type="CDD" id="cd16444">
    <property type="entry name" value="LipB"/>
    <property type="match status" value="1"/>
</dbReference>
<dbReference type="Gene3D" id="3.30.930.10">
    <property type="entry name" value="Bira Bifunctional Protein, Domain 2"/>
    <property type="match status" value="1"/>
</dbReference>
<protein>
    <recommendedName>
        <fullName evidence="4">Probable octanoyltransferase</fullName>
        <ecNumber evidence="4">2.3.1.181</ecNumber>
    </recommendedName>
    <alternativeName>
        <fullName evidence="4">Lipoate-protein ligase B</fullName>
    </alternativeName>
    <alternativeName>
        <fullName evidence="4">Lipoyl/octanoyl transferase</fullName>
    </alternativeName>
    <alternativeName>
        <fullName evidence="4">Octanoyl-[acyl-carrier-protein]-protein N-octanoyltransferase</fullName>
    </alternativeName>
</protein>
<evidence type="ECO:0000259" key="9">
    <source>
        <dbReference type="PROSITE" id="PS51733"/>
    </source>
</evidence>
<dbReference type="GO" id="GO:0016874">
    <property type="term" value="F:ligase activity"/>
    <property type="evidence" value="ECO:0007669"/>
    <property type="project" value="UniProtKB-KW"/>
</dbReference>
<evidence type="ECO:0000313" key="11">
    <source>
        <dbReference type="Proteomes" id="UP000009062"/>
    </source>
</evidence>
<dbReference type="Proteomes" id="UP000009062">
    <property type="component" value="Chromosome"/>
</dbReference>
<feature type="site" description="Lowers pKa of active site Cys" evidence="4 8">
    <location>
        <position position="127"/>
    </location>
</feature>
<dbReference type="InterPro" id="IPR020605">
    <property type="entry name" value="Octanoyltransferase_CS"/>
</dbReference>
<comment type="similarity">
    <text evidence="4 5">Belongs to the LipB family.</text>
</comment>
<name>H6Q8L6_PYROT</name>
<feature type="domain" description="BPL/LPL catalytic" evidence="9">
    <location>
        <begin position="28"/>
        <end position="199"/>
    </location>
</feature>
<dbReference type="Pfam" id="PF21948">
    <property type="entry name" value="LplA-B_cat"/>
    <property type="match status" value="1"/>
</dbReference>
<evidence type="ECO:0000256" key="4">
    <source>
        <dbReference type="HAMAP-Rule" id="MF_00013"/>
    </source>
</evidence>
<keyword evidence="4" id="KW-0963">Cytoplasm</keyword>
<dbReference type="PROSITE" id="PS01313">
    <property type="entry name" value="LIPB"/>
    <property type="match status" value="1"/>
</dbReference>
<dbReference type="PROSITE" id="PS51733">
    <property type="entry name" value="BPL_LPL_CATALYTIC"/>
    <property type="match status" value="1"/>
</dbReference>
<evidence type="ECO:0000256" key="2">
    <source>
        <dbReference type="ARBA" id="ARBA00022679"/>
    </source>
</evidence>
<dbReference type="eggNOG" id="arCOG01942">
    <property type="taxonomic scope" value="Archaea"/>
</dbReference>
<dbReference type="InterPro" id="IPR045864">
    <property type="entry name" value="aa-tRNA-synth_II/BPL/LPL"/>
</dbReference>
<gene>
    <name evidence="4" type="primary">lipB</name>
    <name evidence="10" type="ordered locus">Pogu_1071</name>
</gene>
<dbReference type="PIRSF" id="PIRSF016262">
    <property type="entry name" value="LPLase"/>
    <property type="match status" value="1"/>
</dbReference>
<dbReference type="GO" id="GO:0005737">
    <property type="term" value="C:cytoplasm"/>
    <property type="evidence" value="ECO:0007669"/>
    <property type="project" value="UniProtKB-SubCell"/>
</dbReference>
<comment type="subcellular location">
    <subcellularLocation>
        <location evidence="4">Cytoplasm</location>
    </subcellularLocation>
</comment>
<dbReference type="InterPro" id="IPR004143">
    <property type="entry name" value="BPL_LPL_catalytic"/>
</dbReference>
<dbReference type="PANTHER" id="PTHR10993">
    <property type="entry name" value="OCTANOYLTRANSFERASE"/>
    <property type="match status" value="1"/>
</dbReference>
<feature type="binding site" evidence="4 7">
    <location>
        <begin position="66"/>
        <end position="73"/>
    </location>
    <ligand>
        <name>substrate</name>
    </ligand>
</feature>
<dbReference type="SUPFAM" id="SSF55681">
    <property type="entry name" value="Class II aaRS and biotin synthetases"/>
    <property type="match status" value="1"/>
</dbReference>
<comment type="pathway">
    <text evidence="1 4 5">Protein modification; protein lipoylation via endogenous pathway; protein N(6)-(lipoyl)lysine from octanoyl-[acyl-carrier-protein]: step 1/2.</text>
</comment>
<dbReference type="STRING" id="698757.Pogu_1071"/>
<dbReference type="HAMAP" id="MF_00013">
    <property type="entry name" value="LipB"/>
    <property type="match status" value="1"/>
</dbReference>
<dbReference type="AlphaFoldDB" id="H6Q8L6"/>
<evidence type="ECO:0000256" key="6">
    <source>
        <dbReference type="PIRSR" id="PIRSR016262-1"/>
    </source>
</evidence>
<feature type="active site" description="Acyl-thioester intermediate" evidence="4 6">
    <location>
        <position position="161"/>
    </location>
</feature>
<dbReference type="EMBL" id="CP003316">
    <property type="protein sequence ID" value="AFA39098.1"/>
    <property type="molecule type" value="Genomic_DNA"/>
</dbReference>
<feature type="binding site" evidence="4 7">
    <location>
        <begin position="130"/>
        <end position="132"/>
    </location>
    <ligand>
        <name>substrate</name>
    </ligand>
</feature>
<comment type="miscellaneous">
    <text evidence="4">In the reaction, the free carboxyl group of octanoic acid is attached via an amide linkage to the epsilon-amino group of a specific lysine residue of lipoyl domains of lipoate-dependent enzymes.</text>
</comment>
<evidence type="ECO:0000256" key="3">
    <source>
        <dbReference type="ARBA" id="ARBA00023315"/>
    </source>
</evidence>
<evidence type="ECO:0000256" key="7">
    <source>
        <dbReference type="PIRSR" id="PIRSR016262-2"/>
    </source>
</evidence>
<keyword evidence="11" id="KW-1185">Reference proteome</keyword>
<comment type="function">
    <text evidence="4 5">Catalyzes the transfer of endogenously produced octanoic acid from octanoyl-acyl-carrier-protein onto the lipoyl domains of lipoate-dependent enzymes. Lipoyl-ACP can also act as a substrate although octanoyl-ACP is likely to be the physiological substrate.</text>
</comment>
<proteinExistence type="inferred from homology"/>
<dbReference type="NCBIfam" id="TIGR00214">
    <property type="entry name" value="lipB"/>
    <property type="match status" value="1"/>
</dbReference>
<dbReference type="InterPro" id="IPR000544">
    <property type="entry name" value="Octanoyltransferase"/>
</dbReference>
<dbReference type="UniPathway" id="UPA00538">
    <property type="reaction ID" value="UER00592"/>
</dbReference>
<keyword evidence="2 4" id="KW-0808">Transferase</keyword>
<evidence type="ECO:0000256" key="5">
    <source>
        <dbReference type="PIRNR" id="PIRNR016262"/>
    </source>
</evidence>
<dbReference type="GO" id="GO:0009249">
    <property type="term" value="P:protein lipoylation"/>
    <property type="evidence" value="ECO:0007669"/>
    <property type="project" value="InterPro"/>
</dbReference>
<keyword evidence="3 4" id="KW-0012">Acyltransferase</keyword>
<dbReference type="PANTHER" id="PTHR10993:SF7">
    <property type="entry name" value="LIPOYLTRANSFERASE 2, MITOCHONDRIAL-RELATED"/>
    <property type="match status" value="1"/>
</dbReference>
<feature type="binding site" evidence="4 7">
    <location>
        <begin position="143"/>
        <end position="145"/>
    </location>
    <ligand>
        <name>substrate</name>
    </ligand>
</feature>
<reference evidence="10 11" key="1">
    <citation type="journal article" date="2012" name="Stand. Genomic Sci.">
        <title>Complete genome sequence of Pyrobaculum oguniense.</title>
        <authorList>
            <person name="Bernick D.L."/>
            <person name="Karplus K."/>
            <person name="Lui L.M."/>
            <person name="Coker J.K."/>
            <person name="Murphy J.N."/>
            <person name="Chan P.P."/>
            <person name="Cozen A.E."/>
            <person name="Lowe T.M."/>
        </authorList>
    </citation>
    <scope>NUCLEOTIDE SEQUENCE [LARGE SCALE GENOMIC DNA]</scope>
    <source>
        <strain evidence="10 11">TE7</strain>
    </source>
</reference>
<evidence type="ECO:0000313" key="10">
    <source>
        <dbReference type="EMBL" id="AFA39098.1"/>
    </source>
</evidence>
<sequence>MRIFILGRTKYHEAWALMKRIHDEVASGVSEETILVTEHDHVITVGRHGRLNNVLRRELPIYVVERGGDATYHGPGQAVVYPVVRLRRGVRSYLWALEEAVIRTLDKYGISAGRREDHRGVWVGGKKIASVGIAVERGVAYHGVAVYVNPHMEYFYHINPCGLPPSVITSMRQLGVEADVFEVGYAVAVNIEILLQRQERLQTRCESLRRIP</sequence>
<accession>H6Q8L6</accession>
<dbReference type="KEGG" id="pog:Pogu_1071"/>
<dbReference type="GO" id="GO:0033819">
    <property type="term" value="F:lipoyl(octanoyl) transferase activity"/>
    <property type="evidence" value="ECO:0007669"/>
    <property type="project" value="UniProtKB-EC"/>
</dbReference>
<organism evidence="10 11">
    <name type="scientific">Pyrobaculum oguniense (strain DSM 13380 / JCM 10595 / TE7)</name>
    <dbReference type="NCBI Taxonomy" id="698757"/>
    <lineage>
        <taxon>Archaea</taxon>
        <taxon>Thermoproteota</taxon>
        <taxon>Thermoprotei</taxon>
        <taxon>Thermoproteales</taxon>
        <taxon>Thermoproteaceae</taxon>
        <taxon>Pyrobaculum</taxon>
    </lineage>
</organism>
<evidence type="ECO:0000256" key="1">
    <source>
        <dbReference type="ARBA" id="ARBA00004821"/>
    </source>
</evidence>